<feature type="transmembrane region" description="Helical" evidence="7">
    <location>
        <begin position="12"/>
        <end position="35"/>
    </location>
</feature>
<dbReference type="PANTHER" id="PTHR30193">
    <property type="entry name" value="ABC TRANSPORTER PERMEASE PROTEIN"/>
    <property type="match status" value="1"/>
</dbReference>
<reference evidence="9 10" key="1">
    <citation type="submission" date="2020-08" db="EMBL/GenBank/DDBJ databases">
        <title>Cohnella phylogeny.</title>
        <authorList>
            <person name="Dunlap C."/>
        </authorList>
    </citation>
    <scope>NUCLEOTIDE SEQUENCE [LARGE SCALE GENOMIC DNA]</scope>
    <source>
        <strain evidence="9 10">DSM 25239</strain>
    </source>
</reference>
<keyword evidence="4 7" id="KW-0812">Transmembrane</keyword>
<evidence type="ECO:0000256" key="6">
    <source>
        <dbReference type="ARBA" id="ARBA00023136"/>
    </source>
</evidence>
<comment type="caution">
    <text evidence="9">The sequence shown here is derived from an EMBL/GenBank/DDBJ whole genome shotgun (WGS) entry which is preliminary data.</text>
</comment>
<evidence type="ECO:0000256" key="7">
    <source>
        <dbReference type="RuleBase" id="RU363032"/>
    </source>
</evidence>
<evidence type="ECO:0000256" key="2">
    <source>
        <dbReference type="ARBA" id="ARBA00022448"/>
    </source>
</evidence>
<protein>
    <submittedName>
        <fullName evidence="9">Sugar ABC transporter permease</fullName>
    </submittedName>
</protein>
<feature type="transmembrane region" description="Helical" evidence="7">
    <location>
        <begin position="261"/>
        <end position="283"/>
    </location>
</feature>
<dbReference type="InterPro" id="IPR051393">
    <property type="entry name" value="ABC_transporter_permease"/>
</dbReference>
<keyword evidence="3" id="KW-1003">Cell membrane</keyword>
<feature type="domain" description="ABC transmembrane type-1" evidence="8">
    <location>
        <begin position="71"/>
        <end position="282"/>
    </location>
</feature>
<evidence type="ECO:0000256" key="1">
    <source>
        <dbReference type="ARBA" id="ARBA00004651"/>
    </source>
</evidence>
<dbReference type="InterPro" id="IPR000515">
    <property type="entry name" value="MetI-like"/>
</dbReference>
<gene>
    <name evidence="9" type="ORF">H7B90_24580</name>
</gene>
<dbReference type="Gene3D" id="1.10.3720.10">
    <property type="entry name" value="MetI-like"/>
    <property type="match status" value="1"/>
</dbReference>
<comment type="subcellular location">
    <subcellularLocation>
        <location evidence="1 7">Cell membrane</location>
        <topology evidence="1 7">Multi-pass membrane protein</topology>
    </subcellularLocation>
</comment>
<dbReference type="AlphaFoldDB" id="A0A841U1D1"/>
<dbReference type="PROSITE" id="PS50928">
    <property type="entry name" value="ABC_TM1"/>
    <property type="match status" value="1"/>
</dbReference>
<evidence type="ECO:0000313" key="10">
    <source>
        <dbReference type="Proteomes" id="UP000553776"/>
    </source>
</evidence>
<dbReference type="CDD" id="cd06261">
    <property type="entry name" value="TM_PBP2"/>
    <property type="match status" value="1"/>
</dbReference>
<dbReference type="InterPro" id="IPR035906">
    <property type="entry name" value="MetI-like_sf"/>
</dbReference>
<dbReference type="Pfam" id="PF00528">
    <property type="entry name" value="BPD_transp_1"/>
    <property type="match status" value="1"/>
</dbReference>
<feature type="transmembrane region" description="Helical" evidence="7">
    <location>
        <begin position="108"/>
        <end position="128"/>
    </location>
</feature>
<feature type="transmembrane region" description="Helical" evidence="7">
    <location>
        <begin position="160"/>
        <end position="180"/>
    </location>
</feature>
<dbReference type="PANTHER" id="PTHR30193:SF1">
    <property type="entry name" value="ABC TRANSPORTER PERMEASE PROTEIN YESP-RELATED"/>
    <property type="match status" value="1"/>
</dbReference>
<evidence type="ECO:0000256" key="5">
    <source>
        <dbReference type="ARBA" id="ARBA00022989"/>
    </source>
</evidence>
<dbReference type="EMBL" id="JACJVR010000097">
    <property type="protein sequence ID" value="MBB6694577.1"/>
    <property type="molecule type" value="Genomic_DNA"/>
</dbReference>
<keyword evidence="6 7" id="KW-0472">Membrane</keyword>
<dbReference type="SUPFAM" id="SSF161098">
    <property type="entry name" value="MetI-like"/>
    <property type="match status" value="1"/>
</dbReference>
<sequence length="302" mass="34083">MWQVIRKWREDGAFLLFISPWIIGFLAFFVGPAIASLVYSFADYNAITKPIWVGFDNYAKLWSDEVYLKSLRNTLYFVFIGVPVTVGFQILLSLLLNIEVPGIRFFRTLYYLPYLVPPVATVIIWLILFGSGDGVVNTILLWFGGAQIDWMGSEGLIKPVIITIGMWMSGGSVLVFLAGLKGIPSSLYEASRIDGAGRVRTFFSVTLPMLTPSILFTVVMQIIYYFQMFTEAMLLSKGGPDYASQTYMMNTYQVAFRDLNFGYAMAQSWVLFVIILLITVALMQSSRRWVYYEGDEKGGSNG</sequence>
<keyword evidence="10" id="KW-1185">Reference proteome</keyword>
<feature type="transmembrane region" description="Helical" evidence="7">
    <location>
        <begin position="201"/>
        <end position="226"/>
    </location>
</feature>
<evidence type="ECO:0000256" key="4">
    <source>
        <dbReference type="ARBA" id="ARBA00022692"/>
    </source>
</evidence>
<proteinExistence type="inferred from homology"/>
<feature type="transmembrane region" description="Helical" evidence="7">
    <location>
        <begin position="75"/>
        <end position="96"/>
    </location>
</feature>
<evidence type="ECO:0000259" key="8">
    <source>
        <dbReference type="PROSITE" id="PS50928"/>
    </source>
</evidence>
<name>A0A841U1D1_9BACL</name>
<dbReference type="GO" id="GO:0055085">
    <property type="term" value="P:transmembrane transport"/>
    <property type="evidence" value="ECO:0007669"/>
    <property type="project" value="InterPro"/>
</dbReference>
<dbReference type="GO" id="GO:0005886">
    <property type="term" value="C:plasma membrane"/>
    <property type="evidence" value="ECO:0007669"/>
    <property type="project" value="UniProtKB-SubCell"/>
</dbReference>
<evidence type="ECO:0000256" key="3">
    <source>
        <dbReference type="ARBA" id="ARBA00022475"/>
    </source>
</evidence>
<organism evidence="9 10">
    <name type="scientific">Cohnella xylanilytica</name>
    <dbReference type="NCBI Taxonomy" id="557555"/>
    <lineage>
        <taxon>Bacteria</taxon>
        <taxon>Bacillati</taxon>
        <taxon>Bacillota</taxon>
        <taxon>Bacilli</taxon>
        <taxon>Bacillales</taxon>
        <taxon>Paenibacillaceae</taxon>
        <taxon>Cohnella</taxon>
    </lineage>
</organism>
<keyword evidence="5 7" id="KW-1133">Transmembrane helix</keyword>
<evidence type="ECO:0000313" key="9">
    <source>
        <dbReference type="EMBL" id="MBB6694577.1"/>
    </source>
</evidence>
<keyword evidence="2 7" id="KW-0813">Transport</keyword>
<dbReference type="Proteomes" id="UP000553776">
    <property type="component" value="Unassembled WGS sequence"/>
</dbReference>
<comment type="similarity">
    <text evidence="7">Belongs to the binding-protein-dependent transport system permease family.</text>
</comment>
<accession>A0A841U1D1</accession>